<gene>
    <name evidence="2" type="ORF">AVDCRST_MAG18-3307</name>
</gene>
<feature type="compositionally biased region" description="Low complexity" evidence="1">
    <location>
        <begin position="48"/>
        <end position="62"/>
    </location>
</feature>
<accession>A0A6J4VSW0</accession>
<proteinExistence type="predicted"/>
<name>A0A6J4VSW0_9BACT</name>
<feature type="region of interest" description="Disordered" evidence="1">
    <location>
        <begin position="40"/>
        <end position="62"/>
    </location>
</feature>
<protein>
    <submittedName>
        <fullName evidence="2">Uncharacterized protein</fullName>
    </submittedName>
</protein>
<sequence length="62" mass="6733">MTYELKRDILRAMDVRVTLWPADHAPRYAIEASVPLGDEDGGAGCIVTSSTRSSTPSRSAPR</sequence>
<evidence type="ECO:0000256" key="1">
    <source>
        <dbReference type="SAM" id="MobiDB-lite"/>
    </source>
</evidence>
<dbReference type="EMBL" id="CADCWN010000249">
    <property type="protein sequence ID" value="CAA9582212.1"/>
    <property type="molecule type" value="Genomic_DNA"/>
</dbReference>
<organism evidence="2">
    <name type="scientific">uncultured Thermomicrobiales bacterium</name>
    <dbReference type="NCBI Taxonomy" id="1645740"/>
    <lineage>
        <taxon>Bacteria</taxon>
        <taxon>Pseudomonadati</taxon>
        <taxon>Thermomicrobiota</taxon>
        <taxon>Thermomicrobia</taxon>
        <taxon>Thermomicrobiales</taxon>
        <taxon>environmental samples</taxon>
    </lineage>
</organism>
<reference evidence="2" key="1">
    <citation type="submission" date="2020-02" db="EMBL/GenBank/DDBJ databases">
        <authorList>
            <person name="Meier V. D."/>
        </authorList>
    </citation>
    <scope>NUCLEOTIDE SEQUENCE</scope>
    <source>
        <strain evidence="2">AVDCRST_MAG18</strain>
    </source>
</reference>
<evidence type="ECO:0000313" key="2">
    <source>
        <dbReference type="EMBL" id="CAA9582212.1"/>
    </source>
</evidence>
<dbReference type="AlphaFoldDB" id="A0A6J4VSW0"/>